<reference evidence="3" key="1">
    <citation type="submission" date="2016-12" db="EMBL/GenBank/DDBJ databases">
        <authorList>
            <person name="Gaudriault S."/>
        </authorList>
    </citation>
    <scope>NUCLEOTIDE SEQUENCE [LARGE SCALE GENOMIC DNA]</scope>
    <source>
        <strain evidence="3">HGB1681 (deposited as PTA-6826 in the American Type Culture Collection)</strain>
    </source>
</reference>
<evidence type="ECO:0000313" key="1">
    <source>
        <dbReference type="EMBL" id="PHM30487.1"/>
    </source>
</evidence>
<protein>
    <submittedName>
        <fullName evidence="2">Uncharacterized protein</fullName>
    </submittedName>
</protein>
<name>A0A1N6MZH3_9GAMM</name>
<proteinExistence type="predicted"/>
<accession>A0A1N6MZH3</accession>
<evidence type="ECO:0000313" key="3">
    <source>
        <dbReference type="Proteomes" id="UP000196435"/>
    </source>
</evidence>
<dbReference type="EMBL" id="NIBU01000054">
    <property type="protein sequence ID" value="PHM30487.1"/>
    <property type="molecule type" value="Genomic_DNA"/>
</dbReference>
<keyword evidence="4" id="KW-1185">Reference proteome</keyword>
<gene>
    <name evidence="1" type="ORF">Xinn_03290</name>
    <name evidence="2" type="ORF">XIS1_60011</name>
</gene>
<organism evidence="2 3">
    <name type="scientific">Xenorhabdus innexi</name>
    <dbReference type="NCBI Taxonomy" id="290109"/>
    <lineage>
        <taxon>Bacteria</taxon>
        <taxon>Pseudomonadati</taxon>
        <taxon>Pseudomonadota</taxon>
        <taxon>Gammaproteobacteria</taxon>
        <taxon>Enterobacterales</taxon>
        <taxon>Morganellaceae</taxon>
        <taxon>Xenorhabdus</taxon>
    </lineage>
</organism>
<dbReference type="Proteomes" id="UP000224871">
    <property type="component" value="Unassembled WGS sequence"/>
</dbReference>
<dbReference type="RefSeq" id="WP_086952918.1">
    <property type="nucleotide sequence ID" value="NZ_CAWNQC010000253.1"/>
</dbReference>
<evidence type="ECO:0000313" key="2">
    <source>
        <dbReference type="EMBL" id="SIP74231.1"/>
    </source>
</evidence>
<dbReference type="EMBL" id="FTLG01000203">
    <property type="protein sequence ID" value="SIP74231.1"/>
    <property type="molecule type" value="Genomic_DNA"/>
</dbReference>
<sequence>MTTMTVDSTGKGKIIKGQPLSVVVSISGEDNIQDTVQVTATPPKGITLLKTFPGKVLKKVFYQKLIFQADESSDAKTIPFTSDSPSKAKTTATYTPTDNPLLIPDSCILRGTPSYLYDQNPVSLSGQLPTSSNPYILASINPIEVNNRPISKYDIQIRATGPVRIFTVDDAEIFPYEIGNQKQYYDYLIPKPSTSAVNIKIYATKGIAQFVCFETIFSKSVYNQKQIMFITTSKISTSDNFEPPTIEETYQSSTLTRPDQPDYFHFMIPQNNNLKPGDFIIGFVTNSEQNIYKKLLSFGEITTAENGYFKFKVAYSDMYSGTNFISYAALAHGGNLTGSEPNYINYDNDGNNSPDPNDQRRTLKAPEIHDQFGVFIGIYQSINIDRIGLRGIEVWIPADSTDPNQIKAGDSITIKAYISYCVDTKSPARELPIVENHTVASGDIAGGYYKHVISADKLLGYNTIKGDYEGSIAIEYSRLAQNQKSQLVARGFDTVAP</sequence>
<dbReference type="AlphaFoldDB" id="A0A1N6MZH3"/>
<dbReference type="Proteomes" id="UP000196435">
    <property type="component" value="Unassembled WGS sequence"/>
</dbReference>
<evidence type="ECO:0000313" key="4">
    <source>
        <dbReference type="Proteomes" id="UP000224871"/>
    </source>
</evidence>
<reference evidence="2" key="2">
    <citation type="submission" date="2016-12" db="EMBL/GenBank/DDBJ databases">
        <authorList>
            <person name="Song W.-J."/>
            <person name="Kurnit D.M."/>
        </authorList>
    </citation>
    <scope>NUCLEOTIDE SEQUENCE [LARGE SCALE GENOMIC DNA]</scope>
    <source>
        <strain evidence="2">HGB1681</strain>
    </source>
</reference>
<reference evidence="1 4" key="3">
    <citation type="journal article" date="2017" name="Nat. Microbiol.">
        <title>Natural product diversity associated with the nematode symbionts Photorhabdus and Xenorhabdus.</title>
        <authorList>
            <person name="Tobias N.J."/>
            <person name="Wolff H."/>
            <person name="Djahanschiri B."/>
            <person name="Grundmann F."/>
            <person name="Kronenwerth M."/>
            <person name="Shi Y.M."/>
            <person name="Simonyi S."/>
            <person name="Grun P."/>
            <person name="Shapiro-Ilan D."/>
            <person name="Pidot S.J."/>
            <person name="Stinear T.P."/>
            <person name="Ebersberger I."/>
            <person name="Bode H.B."/>
        </authorList>
    </citation>
    <scope>NUCLEOTIDE SEQUENCE [LARGE SCALE GENOMIC DNA]</scope>
    <source>
        <strain evidence="1 4">DSM 16336</strain>
    </source>
</reference>
<dbReference type="OrthoDB" id="6439503at2"/>